<evidence type="ECO:0000313" key="2">
    <source>
        <dbReference type="EMBL" id="MBA5778570.1"/>
    </source>
</evidence>
<keyword evidence="1" id="KW-0812">Transmembrane</keyword>
<feature type="transmembrane region" description="Helical" evidence="1">
    <location>
        <begin position="54"/>
        <end position="75"/>
    </location>
</feature>
<sequence length="145" mass="14836">MVDAGRLVWQLVKIVVGYAVAVAAAGLFLSWGFFRPHGVDADPVAFAATVGSGLISGFVIGGIAAIPAFAAILAAELLRLKSVIFHIAAGGLIGLGLWVLGDPAREAALRPGSTIALAAGFAAGLAYWLVAGRTSGKWRILSPRE</sequence>
<proteinExistence type="predicted"/>
<comment type="caution">
    <text evidence="2">The sequence shown here is derived from an EMBL/GenBank/DDBJ whole genome shotgun (WGS) entry which is preliminary data.</text>
</comment>
<keyword evidence="2" id="KW-0396">Initiation factor</keyword>
<evidence type="ECO:0000256" key="1">
    <source>
        <dbReference type="SAM" id="Phobius"/>
    </source>
</evidence>
<keyword evidence="3" id="KW-1185">Reference proteome</keyword>
<reference evidence="2 3" key="1">
    <citation type="submission" date="2020-07" db="EMBL/GenBank/DDBJ databases">
        <title>Stappia sp., F7233, whole genome shotgun sequencing project.</title>
        <authorList>
            <person name="Jiang S."/>
            <person name="Liu Z.W."/>
            <person name="Du Z.J."/>
        </authorList>
    </citation>
    <scope>NUCLEOTIDE SEQUENCE [LARGE SCALE GENOMIC DNA]</scope>
    <source>
        <strain evidence="2 3">F7233</strain>
    </source>
</reference>
<gene>
    <name evidence="2" type="ORF">H2509_15685</name>
</gene>
<feature type="transmembrane region" description="Helical" evidence="1">
    <location>
        <begin position="82"/>
        <end position="100"/>
    </location>
</feature>
<evidence type="ECO:0000313" key="3">
    <source>
        <dbReference type="Proteomes" id="UP000541109"/>
    </source>
</evidence>
<name>A0A839AFE3_9HYPH</name>
<keyword evidence="1" id="KW-0472">Membrane</keyword>
<feature type="transmembrane region" description="Helical" evidence="1">
    <location>
        <begin position="12"/>
        <end position="34"/>
    </location>
</feature>
<feature type="transmembrane region" description="Helical" evidence="1">
    <location>
        <begin position="112"/>
        <end position="130"/>
    </location>
</feature>
<dbReference type="Proteomes" id="UP000541109">
    <property type="component" value="Unassembled WGS sequence"/>
</dbReference>
<protein>
    <submittedName>
        <fullName evidence="2">Translation initiation factor IF-3</fullName>
    </submittedName>
</protein>
<dbReference type="EMBL" id="JACFXV010000063">
    <property type="protein sequence ID" value="MBA5778570.1"/>
    <property type="molecule type" value="Genomic_DNA"/>
</dbReference>
<dbReference type="AlphaFoldDB" id="A0A839AFE3"/>
<organism evidence="2 3">
    <name type="scientific">Stappia albiluteola</name>
    <dbReference type="NCBI Taxonomy" id="2758565"/>
    <lineage>
        <taxon>Bacteria</taxon>
        <taxon>Pseudomonadati</taxon>
        <taxon>Pseudomonadota</taxon>
        <taxon>Alphaproteobacteria</taxon>
        <taxon>Hyphomicrobiales</taxon>
        <taxon>Stappiaceae</taxon>
        <taxon>Stappia</taxon>
    </lineage>
</organism>
<dbReference type="GO" id="GO:0003743">
    <property type="term" value="F:translation initiation factor activity"/>
    <property type="evidence" value="ECO:0007669"/>
    <property type="project" value="UniProtKB-KW"/>
</dbReference>
<keyword evidence="1" id="KW-1133">Transmembrane helix</keyword>
<keyword evidence="2" id="KW-0648">Protein biosynthesis</keyword>
<accession>A0A839AFE3</accession>
<dbReference type="RefSeq" id="WP_182166978.1">
    <property type="nucleotide sequence ID" value="NZ_JACFXV010000063.1"/>
</dbReference>